<protein>
    <recommendedName>
        <fullName evidence="3">Secreted protein</fullName>
    </recommendedName>
</protein>
<proteinExistence type="predicted"/>
<organism evidence="1 2">
    <name type="scientific">Xenoophorus captivus</name>
    <dbReference type="NCBI Taxonomy" id="1517983"/>
    <lineage>
        <taxon>Eukaryota</taxon>
        <taxon>Metazoa</taxon>
        <taxon>Chordata</taxon>
        <taxon>Craniata</taxon>
        <taxon>Vertebrata</taxon>
        <taxon>Euteleostomi</taxon>
        <taxon>Actinopterygii</taxon>
        <taxon>Neopterygii</taxon>
        <taxon>Teleostei</taxon>
        <taxon>Neoteleostei</taxon>
        <taxon>Acanthomorphata</taxon>
        <taxon>Ovalentaria</taxon>
        <taxon>Atherinomorphae</taxon>
        <taxon>Cyprinodontiformes</taxon>
        <taxon>Goodeidae</taxon>
        <taxon>Xenoophorus</taxon>
    </lineage>
</organism>
<sequence length="107" mass="11975">MCVCGWVGVCVVGAVKRRHFVFCSVSDCEIVFLHACLCSTPVEFKSRRPAITAGYFMDVVFVIPNFPTQFYVSQCSSIFFGINPCSIGTRFHTICLDAQNKFLKALF</sequence>
<name>A0ABV0RUL7_9TELE</name>
<comment type="caution">
    <text evidence="1">The sequence shown here is derived from an EMBL/GenBank/DDBJ whole genome shotgun (WGS) entry which is preliminary data.</text>
</comment>
<reference evidence="1 2" key="1">
    <citation type="submission" date="2021-06" db="EMBL/GenBank/DDBJ databases">
        <authorList>
            <person name="Palmer J.M."/>
        </authorList>
    </citation>
    <scope>NUCLEOTIDE SEQUENCE [LARGE SCALE GENOMIC DNA]</scope>
    <source>
        <strain evidence="1 2">XC_2019</strain>
        <tissue evidence="1">Muscle</tissue>
    </source>
</reference>
<evidence type="ECO:0000313" key="1">
    <source>
        <dbReference type="EMBL" id="MEQ2211954.1"/>
    </source>
</evidence>
<dbReference type="Proteomes" id="UP001434883">
    <property type="component" value="Unassembled WGS sequence"/>
</dbReference>
<keyword evidence="2" id="KW-1185">Reference proteome</keyword>
<evidence type="ECO:0000313" key="2">
    <source>
        <dbReference type="Proteomes" id="UP001434883"/>
    </source>
</evidence>
<dbReference type="EMBL" id="JAHRIN010059295">
    <property type="protein sequence ID" value="MEQ2211954.1"/>
    <property type="molecule type" value="Genomic_DNA"/>
</dbReference>
<accession>A0ABV0RUL7</accession>
<evidence type="ECO:0008006" key="3">
    <source>
        <dbReference type="Google" id="ProtNLM"/>
    </source>
</evidence>
<gene>
    <name evidence="1" type="ORF">XENOCAPTIV_021802</name>
</gene>